<dbReference type="InterPro" id="IPR036116">
    <property type="entry name" value="FN3_sf"/>
</dbReference>
<feature type="domain" description="Fibronectin type-III" evidence="2">
    <location>
        <begin position="689"/>
        <end position="782"/>
    </location>
</feature>
<organism evidence="3 4">
    <name type="scientific">Candidatus Faeciplasma pullistercoris</name>
    <dbReference type="NCBI Taxonomy" id="2840800"/>
    <lineage>
        <taxon>Bacteria</taxon>
        <taxon>Bacillati</taxon>
        <taxon>Bacillota</taxon>
        <taxon>Clostridia</taxon>
        <taxon>Eubacteriales</taxon>
        <taxon>Oscillospiraceae</taxon>
        <taxon>Oscillospiraceae incertae sedis</taxon>
        <taxon>Candidatus Faeciplasma</taxon>
    </lineage>
</organism>
<dbReference type="AlphaFoldDB" id="A0A9D1KJG8"/>
<dbReference type="EMBL" id="DVLL01000001">
    <property type="protein sequence ID" value="HIT58130.1"/>
    <property type="molecule type" value="Genomic_DNA"/>
</dbReference>
<dbReference type="InterPro" id="IPR003961">
    <property type="entry name" value="FN3_dom"/>
</dbReference>
<dbReference type="PROSITE" id="PS50853">
    <property type="entry name" value="FN3"/>
    <property type="match status" value="2"/>
</dbReference>
<reference evidence="3" key="2">
    <citation type="journal article" date="2021" name="PeerJ">
        <title>Extensive microbial diversity within the chicken gut microbiome revealed by metagenomics and culture.</title>
        <authorList>
            <person name="Gilroy R."/>
            <person name="Ravi A."/>
            <person name="Getino M."/>
            <person name="Pursley I."/>
            <person name="Horton D.L."/>
            <person name="Alikhan N.F."/>
            <person name="Baker D."/>
            <person name="Gharbi K."/>
            <person name="Hall N."/>
            <person name="Watson M."/>
            <person name="Adriaenssens E.M."/>
            <person name="Foster-Nyarko E."/>
            <person name="Jarju S."/>
            <person name="Secka A."/>
            <person name="Antonio M."/>
            <person name="Oren A."/>
            <person name="Chaudhuri R.R."/>
            <person name="La Ragione R."/>
            <person name="Hildebrand F."/>
            <person name="Pallen M.J."/>
        </authorList>
    </citation>
    <scope>NUCLEOTIDE SEQUENCE</scope>
    <source>
        <strain evidence="3">CHK33-4379</strain>
    </source>
</reference>
<dbReference type="InterPro" id="IPR013783">
    <property type="entry name" value="Ig-like_fold"/>
</dbReference>
<evidence type="ECO:0000259" key="2">
    <source>
        <dbReference type="PROSITE" id="PS50853"/>
    </source>
</evidence>
<proteinExistence type="predicted"/>
<gene>
    <name evidence="3" type="ORF">IAC39_00165</name>
</gene>
<evidence type="ECO:0000313" key="4">
    <source>
        <dbReference type="Proteomes" id="UP000824136"/>
    </source>
</evidence>
<comment type="caution">
    <text evidence="3">The sequence shown here is derived from an EMBL/GenBank/DDBJ whole genome shotgun (WGS) entry which is preliminary data.</text>
</comment>
<keyword evidence="1" id="KW-0732">Signal</keyword>
<name>A0A9D1KJG8_9FIRM</name>
<dbReference type="SUPFAM" id="SSF49265">
    <property type="entry name" value="Fibronectin type III"/>
    <property type="match status" value="2"/>
</dbReference>
<dbReference type="CDD" id="cd00063">
    <property type="entry name" value="FN3"/>
    <property type="match status" value="2"/>
</dbReference>
<feature type="signal peptide" evidence="1">
    <location>
        <begin position="1"/>
        <end position="25"/>
    </location>
</feature>
<feature type="chain" id="PRO_5039655303" evidence="1">
    <location>
        <begin position="26"/>
        <end position="882"/>
    </location>
</feature>
<reference evidence="3" key="1">
    <citation type="submission" date="2020-10" db="EMBL/GenBank/DDBJ databases">
        <authorList>
            <person name="Gilroy R."/>
        </authorList>
    </citation>
    <scope>NUCLEOTIDE SEQUENCE</scope>
    <source>
        <strain evidence="3">CHK33-4379</strain>
    </source>
</reference>
<evidence type="ECO:0000313" key="3">
    <source>
        <dbReference type="EMBL" id="HIT58130.1"/>
    </source>
</evidence>
<accession>A0A9D1KJG8</accession>
<sequence length="882" mass="92473">MTKRILAIVLAVVLVVTSLAIPTFAADNGGLPAINSIALNKNENNISASWDKVDGADYYTVQVLKDGSAFGSVARVTSASYTITPNGAGTYSVQIAAYKDSIMVASATGGSAVWSVTTSGSGSINMSVSVGSNIVVKWKDNGYYTGYVVEVLKKDNSKSVAYVPKQGSGQELSYIYTGSSSDVTKINIYHGSSTTDYVNQVLGTWTNTGSSTGGQTGTVTGNGISATIYGSYVVVSWNAVPNASYYQVIYRNSTSSNYVSSQKITGTSYQFGYTPGLYYEIRVAAFVNGSWKEFGSAIINGSSSGTIGNTVVATRNSMWDTNVTVRWNGNVGSYFVQCYSNNSLIGTVPTSYPYATVTNLNPYTTYTFVVVNAQTNQQIGSATLAAGAVSSTGTGTGIGTGTGGISVTRSGNTSVVTWPAVSGASGYFVNHRRITSVNSTQSFVTTTQFVTNDYNANESWTVSIQAIVGSSLVTVGTATVTPSGVVQGGTTTGGNVTQGNNCTATSYANYAVLNWNATGAAPYTVIYYLNNDSSQGQVRSGIYTTSVQLPIANSYSYTAYVFATGSNSPIATVSVRAQSAGTGTGSTDYDKTQIVNLTLTPKNGWTTTLSWEKKSSALSYLITYGPLEGSAGEQGLSYTNSFDLPYGSSKAYQAYVYALTSDGRTSLVGYVINVPGTTAEGGSTSGDSAKDYPTSFKATSGNEKVTLSWDAVEDAGKYTIYYRRATSNTWLRAGTTSRVAVNITGLENGIRYEFKVSVNGKDSGVVKIAPSASSSTTVTAPDPEGDDVVISDEIRLTSVTSTSRGTITASWTAVSGATSYEVYVAEGSSSTYKKKGEYTGTTAVISGLTSGQKYKVRILVNPYEGSKASALSNCEYMQVTVK</sequence>
<dbReference type="SMART" id="SM00060">
    <property type="entry name" value="FN3"/>
    <property type="match status" value="6"/>
</dbReference>
<evidence type="ECO:0000256" key="1">
    <source>
        <dbReference type="SAM" id="SignalP"/>
    </source>
</evidence>
<feature type="domain" description="Fibronectin type-III" evidence="2">
    <location>
        <begin position="793"/>
        <end position="882"/>
    </location>
</feature>
<dbReference type="Gene3D" id="2.60.40.10">
    <property type="entry name" value="Immunoglobulins"/>
    <property type="match status" value="3"/>
</dbReference>
<dbReference type="Proteomes" id="UP000824136">
    <property type="component" value="Unassembled WGS sequence"/>
</dbReference>
<protein>
    <submittedName>
        <fullName evidence="3">Fibronectin type III domain-containing protein</fullName>
    </submittedName>
</protein>